<reference evidence="1" key="1">
    <citation type="journal article" date="2021" name="PeerJ">
        <title>Extensive microbial diversity within the chicken gut microbiome revealed by metagenomics and culture.</title>
        <authorList>
            <person name="Gilroy R."/>
            <person name="Ravi A."/>
            <person name="Getino M."/>
            <person name="Pursley I."/>
            <person name="Horton D.L."/>
            <person name="Alikhan N.F."/>
            <person name="Baker D."/>
            <person name="Gharbi K."/>
            <person name="Hall N."/>
            <person name="Watson M."/>
            <person name="Adriaenssens E.M."/>
            <person name="Foster-Nyarko E."/>
            <person name="Jarju S."/>
            <person name="Secka A."/>
            <person name="Antonio M."/>
            <person name="Oren A."/>
            <person name="Chaudhuri R.R."/>
            <person name="La Ragione R."/>
            <person name="Hildebrand F."/>
            <person name="Pallen M.J."/>
        </authorList>
    </citation>
    <scope>NUCLEOTIDE SEQUENCE</scope>
    <source>
        <strain evidence="1">CHK187-11901</strain>
    </source>
</reference>
<evidence type="ECO:0000313" key="2">
    <source>
        <dbReference type="Proteomes" id="UP000823896"/>
    </source>
</evidence>
<comment type="caution">
    <text evidence="1">The sequence shown here is derived from an EMBL/GenBank/DDBJ whole genome shotgun (WGS) entry which is preliminary data.</text>
</comment>
<proteinExistence type="predicted"/>
<evidence type="ECO:0000313" key="1">
    <source>
        <dbReference type="EMBL" id="HJC37210.1"/>
    </source>
</evidence>
<accession>A0A9D2NRJ5</accession>
<name>A0A9D2NRJ5_9FIRM</name>
<gene>
    <name evidence="1" type="ORF">H9702_08815</name>
</gene>
<sequence>MKYSDIIKEIKEPRRLFLKMLHRYPETFKWVDDEAYLKFVYRIALGKKLNLNNPKTFNEKLQWLKLHDRKDIYTTMVDKYEAKKYVAERIGEEYIIPTLGVWNHFDEIDFNALPDQFVLKCTHDSGGLVICTDKSKFDREVARKKIEHSLKRNFYWFGREWPYKNVPARIIAEKYMSEDKNDTESTFNEINGGLRDYKLYCFDGKVKLYLVTTDRSKGATTGDYFDEQNRHLDLIWGFPNAKTIPDVPNNIEKMKELAEILAAGIPQLRVDFYCIHDKVYFGELTFFDGSGFDEIEQECYRNLLGDYIKLPTLV</sequence>
<dbReference type="InterPro" id="IPR029465">
    <property type="entry name" value="ATPgrasp_TupA"/>
</dbReference>
<dbReference type="Proteomes" id="UP000823896">
    <property type="component" value="Unassembled WGS sequence"/>
</dbReference>
<dbReference type="Pfam" id="PF14305">
    <property type="entry name" value="ATPgrasp_TupA"/>
    <property type="match status" value="1"/>
</dbReference>
<dbReference type="EMBL" id="DWWM01000056">
    <property type="protein sequence ID" value="HJC37210.1"/>
    <property type="molecule type" value="Genomic_DNA"/>
</dbReference>
<organism evidence="1 2">
    <name type="scientific">Candidatus Merdibacter merdavium</name>
    <dbReference type="NCBI Taxonomy" id="2838692"/>
    <lineage>
        <taxon>Bacteria</taxon>
        <taxon>Bacillati</taxon>
        <taxon>Bacillota</taxon>
        <taxon>Erysipelotrichia</taxon>
        <taxon>Erysipelotrichales</taxon>
        <taxon>Erysipelotrichaceae</taxon>
        <taxon>Merdibacter</taxon>
    </lineage>
</organism>
<reference evidence="1" key="2">
    <citation type="submission" date="2021-04" db="EMBL/GenBank/DDBJ databases">
        <authorList>
            <person name="Gilroy R."/>
        </authorList>
    </citation>
    <scope>NUCLEOTIDE SEQUENCE</scope>
    <source>
        <strain evidence="1">CHK187-11901</strain>
    </source>
</reference>
<evidence type="ECO:0008006" key="3">
    <source>
        <dbReference type="Google" id="ProtNLM"/>
    </source>
</evidence>
<protein>
    <recommendedName>
        <fullName evidence="3">Glycosyl transferase</fullName>
    </recommendedName>
</protein>
<dbReference type="AlphaFoldDB" id="A0A9D2NRJ5"/>